<protein>
    <recommendedName>
        <fullName evidence="12">UDP-N-acetylglucosamine 1-carboxyvinyltransferase</fullName>
        <ecNumber evidence="12">2.5.1.7</ecNumber>
    </recommendedName>
    <alternativeName>
        <fullName evidence="12">Enoylpyruvate transferase</fullName>
    </alternativeName>
    <alternativeName>
        <fullName evidence="12">UDP-N-acetylglucosamine enolpyruvyl transferase</fullName>
        <shortName evidence="12">EPT</shortName>
    </alternativeName>
</protein>
<sequence length="426" mass="46583">MSKLLINGEKKLIGEVKIQGSKNSALPILAACIMSEDICVLKNCPSLLDIYVSIEILEHLGCKVKFEDSVLTVDSRNVHKHDVPEKLMRKMRSSIIFLGALVSRVGKAKLSFPGGCALGARPIDLHLDNLKHMGIEIYENHGFISCKVNKKLTDCKITLSFPSVGATENLILAAVKSEGIVQIINPAREPEIFDLINFLNKCGAKIKISEENNIIIHGIKKLHGTEHGIIPDRIVATTYMSAVAITGGSVLIKNINHKDLDSIISVFTESGCSVIIENNNLYLKAPRKLNSNKSLRTMPYPGFPTDAQAIIMAMNTVSDGTSIFIENIFENRYKHVSELARLGADIKIEGKVAIVKGVKKLSGANVKSTDLRGAASLAVAGLNAEGQTIISDIYHLDRGYENFEQNLRNLGANISRLHLKILSQNK</sequence>
<dbReference type="PANTHER" id="PTHR43783">
    <property type="entry name" value="UDP-N-ACETYLGLUCOSAMINE 1-CARBOXYVINYLTRANSFERASE"/>
    <property type="match status" value="1"/>
</dbReference>
<dbReference type="NCBIfam" id="NF006873">
    <property type="entry name" value="PRK09369.1"/>
    <property type="match status" value="1"/>
</dbReference>
<evidence type="ECO:0000256" key="2">
    <source>
        <dbReference type="ARBA" id="ARBA00004752"/>
    </source>
</evidence>
<keyword evidence="7 12" id="KW-0573">Peptidoglycan synthesis</keyword>
<keyword evidence="4 12" id="KW-0132">Cell division</keyword>
<keyword evidence="3 12" id="KW-0963">Cytoplasm</keyword>
<dbReference type="GO" id="GO:0009252">
    <property type="term" value="P:peptidoglycan biosynthetic process"/>
    <property type="evidence" value="ECO:0007669"/>
    <property type="project" value="UniProtKB-UniRule"/>
</dbReference>
<evidence type="ECO:0000256" key="8">
    <source>
        <dbReference type="ARBA" id="ARBA00023306"/>
    </source>
</evidence>
<keyword evidence="5 12" id="KW-0808">Transferase</keyword>
<dbReference type="GO" id="GO:0008360">
    <property type="term" value="P:regulation of cell shape"/>
    <property type="evidence" value="ECO:0007669"/>
    <property type="project" value="UniProtKB-KW"/>
</dbReference>
<dbReference type="Gene3D" id="3.65.10.10">
    <property type="entry name" value="Enolpyruvate transferase domain"/>
    <property type="match status" value="2"/>
</dbReference>
<feature type="binding site" evidence="12">
    <location>
        <begin position="22"/>
        <end position="23"/>
    </location>
    <ligand>
        <name>phosphoenolpyruvate</name>
        <dbReference type="ChEBI" id="CHEBI:58702"/>
    </ligand>
</feature>
<evidence type="ECO:0000256" key="12">
    <source>
        <dbReference type="HAMAP-Rule" id="MF_00111"/>
    </source>
</evidence>
<dbReference type="GO" id="GO:0005737">
    <property type="term" value="C:cytoplasm"/>
    <property type="evidence" value="ECO:0007669"/>
    <property type="project" value="UniProtKB-SubCell"/>
</dbReference>
<comment type="catalytic activity">
    <reaction evidence="11 12">
        <text>phosphoenolpyruvate + UDP-N-acetyl-alpha-D-glucosamine = UDP-N-acetyl-3-O-(1-carboxyvinyl)-alpha-D-glucosamine + phosphate</text>
        <dbReference type="Rhea" id="RHEA:18681"/>
        <dbReference type="ChEBI" id="CHEBI:43474"/>
        <dbReference type="ChEBI" id="CHEBI:57705"/>
        <dbReference type="ChEBI" id="CHEBI:58702"/>
        <dbReference type="ChEBI" id="CHEBI:68483"/>
        <dbReference type="EC" id="2.5.1.7"/>
    </reaction>
</comment>
<dbReference type="GO" id="GO:0051301">
    <property type="term" value="P:cell division"/>
    <property type="evidence" value="ECO:0007669"/>
    <property type="project" value="UniProtKB-KW"/>
</dbReference>
<dbReference type="EMBL" id="AP027925">
    <property type="protein sequence ID" value="BED92900.1"/>
    <property type="molecule type" value="Genomic_DNA"/>
</dbReference>
<evidence type="ECO:0000313" key="14">
    <source>
        <dbReference type="EMBL" id="BED92900.1"/>
    </source>
</evidence>
<evidence type="ECO:0000256" key="6">
    <source>
        <dbReference type="ARBA" id="ARBA00022960"/>
    </source>
</evidence>
<gene>
    <name evidence="12" type="primary">murA</name>
    <name evidence="14" type="ORF">RsTaC01_0805</name>
</gene>
<dbReference type="NCBIfam" id="TIGR01072">
    <property type="entry name" value="murA"/>
    <property type="match status" value="1"/>
</dbReference>
<evidence type="ECO:0000256" key="4">
    <source>
        <dbReference type="ARBA" id="ARBA00022618"/>
    </source>
</evidence>
<feature type="domain" description="Enolpyruvate transferase" evidence="13">
    <location>
        <begin position="7"/>
        <end position="407"/>
    </location>
</feature>
<comment type="caution">
    <text evidence="12">Lacks conserved residue(s) required for the propagation of feature annotation.</text>
</comment>
<dbReference type="InterPro" id="IPR050068">
    <property type="entry name" value="MurA_subfamily"/>
</dbReference>
<feature type="binding site" evidence="12">
    <location>
        <position position="306"/>
    </location>
    <ligand>
        <name>UDP-N-acetyl-alpha-D-glucosamine</name>
        <dbReference type="ChEBI" id="CHEBI:57705"/>
    </ligand>
</feature>
<dbReference type="GO" id="GO:0008760">
    <property type="term" value="F:UDP-N-acetylglucosamine 1-carboxyvinyltransferase activity"/>
    <property type="evidence" value="ECO:0007669"/>
    <property type="project" value="UniProtKB-UniRule"/>
</dbReference>
<feature type="binding site" evidence="12">
    <location>
        <position position="328"/>
    </location>
    <ligand>
        <name>UDP-N-acetyl-alpha-D-glucosamine</name>
        <dbReference type="ChEBI" id="CHEBI:57705"/>
    </ligand>
</feature>
<dbReference type="GO" id="GO:0019277">
    <property type="term" value="P:UDP-N-acetylgalactosamine biosynthetic process"/>
    <property type="evidence" value="ECO:0007669"/>
    <property type="project" value="InterPro"/>
</dbReference>
<evidence type="ECO:0000256" key="5">
    <source>
        <dbReference type="ARBA" id="ARBA00022679"/>
    </source>
</evidence>
<dbReference type="InterPro" id="IPR013792">
    <property type="entry name" value="RNA3'P_cycl/enolpyr_Trfase_a/b"/>
</dbReference>
<dbReference type="CDD" id="cd01555">
    <property type="entry name" value="UdpNAET"/>
    <property type="match status" value="1"/>
</dbReference>
<keyword evidence="6 12" id="KW-0133">Cell shape</keyword>
<dbReference type="InterPro" id="IPR036968">
    <property type="entry name" value="Enolpyruvate_Tfrase_sf"/>
</dbReference>
<dbReference type="SUPFAM" id="SSF55205">
    <property type="entry name" value="EPT/RTPC-like"/>
    <property type="match status" value="1"/>
</dbReference>
<reference evidence="14" key="1">
    <citation type="journal article" date="2023" name="ISME J.">
        <title>Emergence of putative energy parasites within Clostridia revealed by genome analysis of a novel endosymbiotic clade.</title>
        <authorList>
            <person name="Takahashi K."/>
            <person name="Kuwahara H."/>
            <person name="Horikawa Y."/>
            <person name="Izawa K."/>
            <person name="Kato D."/>
            <person name="Inagaki T."/>
            <person name="Yuki M."/>
            <person name="Ohkuma M."/>
            <person name="Hongoh Y."/>
        </authorList>
    </citation>
    <scope>NUCLEOTIDE SEQUENCE</scope>
    <source>
        <strain evidence="14">RsTa-C01</strain>
    </source>
</reference>
<dbReference type="HAMAP" id="MF_00111">
    <property type="entry name" value="MurA"/>
    <property type="match status" value="1"/>
</dbReference>
<comment type="similarity">
    <text evidence="10 12">Belongs to the EPSP synthase family. MurA subfamily.</text>
</comment>
<dbReference type="InterPro" id="IPR005750">
    <property type="entry name" value="UDP_GlcNAc_COvinyl_MurA"/>
</dbReference>
<evidence type="ECO:0000256" key="7">
    <source>
        <dbReference type="ARBA" id="ARBA00022984"/>
    </source>
</evidence>
<dbReference type="Proteomes" id="UP001335720">
    <property type="component" value="Chromosome"/>
</dbReference>
<feature type="binding site" evidence="12">
    <location>
        <position position="92"/>
    </location>
    <ligand>
        <name>UDP-N-acetyl-alpha-D-glucosamine</name>
        <dbReference type="ChEBI" id="CHEBI:57705"/>
    </ligand>
</feature>
<feature type="active site" description="Proton donor" evidence="12">
    <location>
        <position position="116"/>
    </location>
</feature>
<keyword evidence="8 12" id="KW-0131">Cell cycle</keyword>
<comment type="pathway">
    <text evidence="2 12">Cell wall biogenesis; peptidoglycan biosynthesis.</text>
</comment>
<dbReference type="GO" id="GO:0071555">
    <property type="term" value="P:cell wall organization"/>
    <property type="evidence" value="ECO:0007669"/>
    <property type="project" value="UniProtKB-KW"/>
</dbReference>
<accession>A0AA48ICD2</accession>
<proteinExistence type="inferred from homology"/>
<evidence type="ECO:0000256" key="3">
    <source>
        <dbReference type="ARBA" id="ARBA00022490"/>
    </source>
</evidence>
<keyword evidence="12" id="KW-0670">Pyruvate</keyword>
<comment type="subcellular location">
    <subcellularLocation>
        <location evidence="1 12">Cytoplasm</location>
    </subcellularLocation>
</comment>
<comment type="function">
    <text evidence="12">Cell wall formation. Adds enolpyruvyl to UDP-N-acetylglucosamine.</text>
</comment>
<name>A0AA48ICD2_9FIRM</name>
<evidence type="ECO:0000256" key="10">
    <source>
        <dbReference type="ARBA" id="ARBA00038367"/>
    </source>
</evidence>
<dbReference type="EC" id="2.5.1.7" evidence="12"/>
<evidence type="ECO:0000256" key="1">
    <source>
        <dbReference type="ARBA" id="ARBA00004496"/>
    </source>
</evidence>
<dbReference type="PANTHER" id="PTHR43783:SF1">
    <property type="entry name" value="UDP-N-ACETYLGLUCOSAMINE 1-CARBOXYVINYLTRANSFERASE"/>
    <property type="match status" value="1"/>
</dbReference>
<dbReference type="Pfam" id="PF00275">
    <property type="entry name" value="EPSP_synthase"/>
    <property type="match status" value="1"/>
</dbReference>
<keyword evidence="9 12" id="KW-0961">Cell wall biogenesis/degradation</keyword>
<feature type="binding site" evidence="12">
    <location>
        <begin position="121"/>
        <end position="125"/>
    </location>
    <ligand>
        <name>UDP-N-acetyl-alpha-D-glucosamine</name>
        <dbReference type="ChEBI" id="CHEBI:57705"/>
    </ligand>
</feature>
<feature type="modified residue" description="2-(S-cysteinyl)pyruvic acid O-phosphothioketal" evidence="12">
    <location>
        <position position="116"/>
    </location>
</feature>
<evidence type="ECO:0000256" key="9">
    <source>
        <dbReference type="ARBA" id="ARBA00023316"/>
    </source>
</evidence>
<dbReference type="AlphaFoldDB" id="A0AA48ICD2"/>
<organism evidence="14">
    <name type="scientific">Candidatus Paraimprobicoccus trichonymphae</name>
    <dbReference type="NCBI Taxonomy" id="3033793"/>
    <lineage>
        <taxon>Bacteria</taxon>
        <taxon>Bacillati</taxon>
        <taxon>Bacillota</taxon>
        <taxon>Clostridia</taxon>
        <taxon>Candidatus Paraimprobicoccus</taxon>
    </lineage>
</organism>
<evidence type="ECO:0000259" key="13">
    <source>
        <dbReference type="Pfam" id="PF00275"/>
    </source>
</evidence>
<dbReference type="KEGG" id="ptrh:RsTaC01_0805"/>
<dbReference type="InterPro" id="IPR001986">
    <property type="entry name" value="Enolpyruvate_Tfrase_dom"/>
</dbReference>
<evidence type="ECO:0000256" key="11">
    <source>
        <dbReference type="ARBA" id="ARBA00047527"/>
    </source>
</evidence>